<dbReference type="OrthoDB" id="2622464at2"/>
<evidence type="ECO:0000313" key="1">
    <source>
        <dbReference type="EMBL" id="ARU61896.1"/>
    </source>
</evidence>
<dbReference type="EMBL" id="CP021434">
    <property type="protein sequence ID" value="ARU61896.1"/>
    <property type="molecule type" value="Genomic_DNA"/>
</dbReference>
<protein>
    <recommendedName>
        <fullName evidence="3">DUF5590 domain-containing protein</fullName>
    </recommendedName>
</protein>
<reference evidence="2" key="1">
    <citation type="submission" date="2017-05" db="EMBL/GenBank/DDBJ databases">
        <authorList>
            <person name="Sung H."/>
        </authorList>
    </citation>
    <scope>NUCLEOTIDE SEQUENCE [LARGE SCALE GENOMIC DNA]</scope>
    <source>
        <strain evidence="2">AR23208</strain>
    </source>
</reference>
<dbReference type="AlphaFoldDB" id="A0A1Y0IPY7"/>
<organism evidence="1 2">
    <name type="scientific">Tumebacillus avium</name>
    <dbReference type="NCBI Taxonomy" id="1903704"/>
    <lineage>
        <taxon>Bacteria</taxon>
        <taxon>Bacillati</taxon>
        <taxon>Bacillota</taxon>
        <taxon>Bacilli</taxon>
        <taxon>Bacillales</taxon>
        <taxon>Alicyclobacillaceae</taxon>
        <taxon>Tumebacillus</taxon>
    </lineage>
</organism>
<proteinExistence type="predicted"/>
<sequence length="173" mass="19174">MKLLWKPSLFLICLFGLFLLLNFTLKPATPPVTGDTGVPSDLEAQQFIEDHQLLATVRNRKAVPIRFVPYGPAYLLVTGTDSNGEDKAVWLVRDLSTKQVKLIASVLLKEGVSEYAIREKVTPLAPPGTAPLISLAPINLPQFPEERFGWHVTFANDETMILSFKTGERLTGK</sequence>
<gene>
    <name evidence="1" type="ORF">CBW65_13280</name>
</gene>
<accession>A0A1Y0IPY7</accession>
<keyword evidence="2" id="KW-1185">Reference proteome</keyword>
<evidence type="ECO:0008006" key="3">
    <source>
        <dbReference type="Google" id="ProtNLM"/>
    </source>
</evidence>
<dbReference type="KEGG" id="tum:CBW65_13280"/>
<name>A0A1Y0IPY7_9BACL</name>
<evidence type="ECO:0000313" key="2">
    <source>
        <dbReference type="Proteomes" id="UP000195437"/>
    </source>
</evidence>
<dbReference type="Proteomes" id="UP000195437">
    <property type="component" value="Chromosome"/>
</dbReference>
<dbReference type="RefSeq" id="WP_087457265.1">
    <property type="nucleotide sequence ID" value="NZ_CP021434.1"/>
</dbReference>